<dbReference type="Gene3D" id="3.90.530.10">
    <property type="entry name" value="XPA C-terminal domain"/>
    <property type="match status" value="1"/>
</dbReference>
<dbReference type="Proteomes" id="UP000799757">
    <property type="component" value="Unassembled WGS sequence"/>
</dbReference>
<dbReference type="InterPro" id="IPR037129">
    <property type="entry name" value="XPA_sf"/>
</dbReference>
<sequence length="247" mass="27893">MPTKTRAKAVQLAEKSNPDAPPTLSLPNEEHLGKKGVKRKRPSSPVAGSEEEKSSVTPPPKKTSWGRAAKTPAQIAKVKADKEKAAKEKAKMAVQRAAIATEKKAAKEKAAAKRLEQKQRKEDWKAWILEHNADGEKFKCDPEAQDTLTQTNCKVYYNVTPDELKTLPYDERFNSHNIKRPSKVFRRTDVQRLAFRKQAILSGVVQNDEEDLLKRGKALFEDKYGTVDTEFEIQKQSEAKKKTHKSE</sequence>
<feature type="compositionally biased region" description="Basic and acidic residues" evidence="1">
    <location>
        <begin position="78"/>
        <end position="90"/>
    </location>
</feature>
<evidence type="ECO:0000256" key="1">
    <source>
        <dbReference type="SAM" id="MobiDB-lite"/>
    </source>
</evidence>
<proteinExistence type="predicted"/>
<evidence type="ECO:0000313" key="2">
    <source>
        <dbReference type="EMBL" id="KAF2790405.1"/>
    </source>
</evidence>
<evidence type="ECO:0008006" key="4">
    <source>
        <dbReference type="Google" id="ProtNLM"/>
    </source>
</evidence>
<evidence type="ECO:0000313" key="3">
    <source>
        <dbReference type="Proteomes" id="UP000799757"/>
    </source>
</evidence>
<keyword evidence="3" id="KW-1185">Reference proteome</keyword>
<name>A0A6A6X2Q3_9PLEO</name>
<gene>
    <name evidence="2" type="ORF">K505DRAFT_377558</name>
</gene>
<dbReference type="AlphaFoldDB" id="A0A6A6X2Q3"/>
<dbReference type="OrthoDB" id="3799195at2759"/>
<organism evidence="2 3">
    <name type="scientific">Melanomma pulvis-pyrius CBS 109.77</name>
    <dbReference type="NCBI Taxonomy" id="1314802"/>
    <lineage>
        <taxon>Eukaryota</taxon>
        <taxon>Fungi</taxon>
        <taxon>Dikarya</taxon>
        <taxon>Ascomycota</taxon>
        <taxon>Pezizomycotina</taxon>
        <taxon>Dothideomycetes</taxon>
        <taxon>Pleosporomycetidae</taxon>
        <taxon>Pleosporales</taxon>
        <taxon>Melanommataceae</taxon>
        <taxon>Melanomma</taxon>
    </lineage>
</organism>
<protein>
    <recommendedName>
        <fullName evidence="4">XPA C-terminal domain-containing protein</fullName>
    </recommendedName>
</protein>
<feature type="region of interest" description="Disordered" evidence="1">
    <location>
        <begin position="1"/>
        <end position="90"/>
    </location>
</feature>
<accession>A0A6A6X2Q3</accession>
<dbReference type="EMBL" id="MU002076">
    <property type="protein sequence ID" value="KAF2790405.1"/>
    <property type="molecule type" value="Genomic_DNA"/>
</dbReference>
<reference evidence="2" key="1">
    <citation type="journal article" date="2020" name="Stud. Mycol.">
        <title>101 Dothideomycetes genomes: a test case for predicting lifestyles and emergence of pathogens.</title>
        <authorList>
            <person name="Haridas S."/>
            <person name="Albert R."/>
            <person name="Binder M."/>
            <person name="Bloem J."/>
            <person name="Labutti K."/>
            <person name="Salamov A."/>
            <person name="Andreopoulos B."/>
            <person name="Baker S."/>
            <person name="Barry K."/>
            <person name="Bills G."/>
            <person name="Bluhm B."/>
            <person name="Cannon C."/>
            <person name="Castanera R."/>
            <person name="Culley D."/>
            <person name="Daum C."/>
            <person name="Ezra D."/>
            <person name="Gonzalez J."/>
            <person name="Henrissat B."/>
            <person name="Kuo A."/>
            <person name="Liang C."/>
            <person name="Lipzen A."/>
            <person name="Lutzoni F."/>
            <person name="Magnuson J."/>
            <person name="Mondo S."/>
            <person name="Nolan M."/>
            <person name="Ohm R."/>
            <person name="Pangilinan J."/>
            <person name="Park H.-J."/>
            <person name="Ramirez L."/>
            <person name="Alfaro M."/>
            <person name="Sun H."/>
            <person name="Tritt A."/>
            <person name="Yoshinaga Y."/>
            <person name="Zwiers L.-H."/>
            <person name="Turgeon B."/>
            <person name="Goodwin S."/>
            <person name="Spatafora J."/>
            <person name="Crous P."/>
            <person name="Grigoriev I."/>
        </authorList>
    </citation>
    <scope>NUCLEOTIDE SEQUENCE</scope>
    <source>
        <strain evidence="2">CBS 109.77</strain>
    </source>
</reference>